<name>A0ACC1U678_9AGAR</name>
<protein>
    <submittedName>
        <fullName evidence="1">Uncharacterized protein</fullName>
    </submittedName>
</protein>
<evidence type="ECO:0000313" key="1">
    <source>
        <dbReference type="EMBL" id="KAJ3812591.1"/>
    </source>
</evidence>
<sequence length="330" mass="37483">MRVMQMIPLRRRLESTRSTGSSNAFRISTSNVQTNSSSVLCQTRTSSSLPELETASNYQEGDEEQGELSIFAHAPKLRCLKIRFGDFSLEPTVLNLITKCEYFPDSDDFYHMPEMCPNLQHLTILDIPSSHEAQNLISVPPRKLSISSLKARATRLSSQLKLFQATLLSFIAPSLTALLMIGFNKYGLLSKRRKLNFEISAWAVEFFLVYTPTLPCLRSLTLSRSKIFDYEEFISTVRPRWLPDADAASKVGIKCLRSIELYFRHPFQGTDYVPLDLIEESGMRVVVKLESEEMRFFEIDPAEEEINSNAQEENSYEDGSTSELGSDDVE</sequence>
<reference evidence="1" key="1">
    <citation type="submission" date="2022-09" db="EMBL/GenBank/DDBJ databases">
        <title>A Global Phylogenomic Analysis of the Shiitake Genus Lentinula.</title>
        <authorList>
            <consortium name="DOE Joint Genome Institute"/>
            <person name="Sierra-Patev S."/>
            <person name="Min B."/>
            <person name="Naranjo-Ortiz M."/>
            <person name="Looney B."/>
            <person name="Konkel Z."/>
            <person name="Slot J.C."/>
            <person name="Sakamoto Y."/>
            <person name="Steenwyk J.L."/>
            <person name="Rokas A."/>
            <person name="Carro J."/>
            <person name="Camarero S."/>
            <person name="Ferreira P."/>
            <person name="Molpeceres G."/>
            <person name="Ruiz-Duenas F.J."/>
            <person name="Serrano A."/>
            <person name="Henrissat B."/>
            <person name="Drula E."/>
            <person name="Hughes K.W."/>
            <person name="Mata J.L."/>
            <person name="Ishikawa N.K."/>
            <person name="Vargas-Isla R."/>
            <person name="Ushijima S."/>
            <person name="Smith C.A."/>
            <person name="Ahrendt S."/>
            <person name="Andreopoulos W."/>
            <person name="He G."/>
            <person name="Labutti K."/>
            <person name="Lipzen A."/>
            <person name="Ng V."/>
            <person name="Riley R."/>
            <person name="Sandor L."/>
            <person name="Barry K."/>
            <person name="Martinez A.T."/>
            <person name="Xiao Y."/>
            <person name="Gibbons J.G."/>
            <person name="Terashima K."/>
            <person name="Grigoriev I.V."/>
            <person name="Hibbett D.S."/>
        </authorList>
    </citation>
    <scope>NUCLEOTIDE SEQUENCE</scope>
    <source>
        <strain evidence="1">TMI1499</strain>
    </source>
</reference>
<dbReference type="Proteomes" id="UP001163835">
    <property type="component" value="Unassembled WGS sequence"/>
</dbReference>
<dbReference type="EMBL" id="MU795019">
    <property type="protein sequence ID" value="KAJ3812591.1"/>
    <property type="molecule type" value="Genomic_DNA"/>
</dbReference>
<gene>
    <name evidence="1" type="ORF">F5876DRAFT_63881</name>
</gene>
<accession>A0ACC1U678</accession>
<evidence type="ECO:0000313" key="2">
    <source>
        <dbReference type="Proteomes" id="UP001163835"/>
    </source>
</evidence>
<proteinExistence type="predicted"/>
<comment type="caution">
    <text evidence="1">The sequence shown here is derived from an EMBL/GenBank/DDBJ whole genome shotgun (WGS) entry which is preliminary data.</text>
</comment>
<keyword evidence="2" id="KW-1185">Reference proteome</keyword>
<organism evidence="1 2">
    <name type="scientific">Lentinula aff. lateritia</name>
    <dbReference type="NCBI Taxonomy" id="2804960"/>
    <lineage>
        <taxon>Eukaryota</taxon>
        <taxon>Fungi</taxon>
        <taxon>Dikarya</taxon>
        <taxon>Basidiomycota</taxon>
        <taxon>Agaricomycotina</taxon>
        <taxon>Agaricomycetes</taxon>
        <taxon>Agaricomycetidae</taxon>
        <taxon>Agaricales</taxon>
        <taxon>Marasmiineae</taxon>
        <taxon>Omphalotaceae</taxon>
        <taxon>Lentinula</taxon>
    </lineage>
</organism>